<dbReference type="InterPro" id="IPR009003">
    <property type="entry name" value="Peptidase_S1_PA"/>
</dbReference>
<dbReference type="PROSITE" id="PS50106">
    <property type="entry name" value="PDZ"/>
    <property type="match status" value="1"/>
</dbReference>
<evidence type="ECO:0000256" key="2">
    <source>
        <dbReference type="ARBA" id="ARBA00022670"/>
    </source>
</evidence>
<comment type="caution">
    <text evidence="6">The sequence shown here is derived from an EMBL/GenBank/DDBJ whole genome shotgun (WGS) entry which is preliminary data.</text>
</comment>
<dbReference type="GO" id="GO:0006508">
    <property type="term" value="P:proteolysis"/>
    <property type="evidence" value="ECO:0007669"/>
    <property type="project" value="UniProtKB-KW"/>
</dbReference>
<keyword evidence="7" id="KW-1185">Reference proteome</keyword>
<evidence type="ECO:0000313" key="6">
    <source>
        <dbReference type="EMBL" id="TFH77198.1"/>
    </source>
</evidence>
<proteinExistence type="inferred from homology"/>
<feature type="domain" description="PDZ" evidence="5">
    <location>
        <begin position="300"/>
        <end position="368"/>
    </location>
</feature>
<dbReference type="Pfam" id="PF12812">
    <property type="entry name" value="PDZ_1"/>
    <property type="match status" value="1"/>
</dbReference>
<gene>
    <name evidence="6" type="ORF">EXN75_13265</name>
</gene>
<keyword evidence="2" id="KW-0645">Protease</keyword>
<dbReference type="Gene3D" id="2.40.10.120">
    <property type="match status" value="1"/>
</dbReference>
<dbReference type="AlphaFoldDB" id="A0A4Y8V8J1"/>
<evidence type="ECO:0000256" key="1">
    <source>
        <dbReference type="ARBA" id="ARBA00010541"/>
    </source>
</evidence>
<evidence type="ECO:0000256" key="4">
    <source>
        <dbReference type="SAM" id="SignalP"/>
    </source>
</evidence>
<organism evidence="6 7">
    <name type="scientific">Segatella hominis</name>
    <dbReference type="NCBI Taxonomy" id="2518605"/>
    <lineage>
        <taxon>Bacteria</taxon>
        <taxon>Pseudomonadati</taxon>
        <taxon>Bacteroidota</taxon>
        <taxon>Bacteroidia</taxon>
        <taxon>Bacteroidales</taxon>
        <taxon>Prevotellaceae</taxon>
        <taxon>Segatella</taxon>
    </lineage>
</organism>
<dbReference type="SUPFAM" id="SSF50494">
    <property type="entry name" value="Trypsin-like serine proteases"/>
    <property type="match status" value="1"/>
</dbReference>
<evidence type="ECO:0000256" key="3">
    <source>
        <dbReference type="ARBA" id="ARBA00022801"/>
    </source>
</evidence>
<dbReference type="SUPFAM" id="SSF50156">
    <property type="entry name" value="PDZ domain-like"/>
    <property type="match status" value="2"/>
</dbReference>
<dbReference type="Gene3D" id="2.30.42.10">
    <property type="match status" value="2"/>
</dbReference>
<sequence>MKKVTNYVMALLCAGSLAFSAGAFMKVNAAPATTSAPAGQPVDLTYAAEKALPAVVHIKYVQNSKTTTVDVQDDPFGGFFDPFGFFGNPGNGGTRKQRVQTPKKEATGSGVIISSDGYIVTNNHVVEGADELTVTLNDNREYSARIIGTDKTTDLALIKVDGKNLPTLPIADSDKVRVGEWVIAVGNPFGLNNTVTAGIISAKARTLGANGVESFIQTDAAINAGNSGGALVNTQGELVGINAMLYSQTGSYAGYGFAIPTSIMNKVVDDIKKYGSVQRVMLSIQGSDVLNYINNQKENGKEVNLGTNEGVYIAKVDEDGNGAAADLKEGDVITKVDGKKVTKMAELQELLNGKRPGDKMTITYLRNKKAITKTITLKNAQGTTSVIKSADLDVLGGNFRQITASQKEQLNIKYGVEVMKVNSGALKEAGISRGFIIQKINDSNITSLDDLQKAVKSASTSKDPVLYIQGMWPTGKKAYFAVPLQKD</sequence>
<dbReference type="InterPro" id="IPR001478">
    <property type="entry name" value="PDZ"/>
</dbReference>
<dbReference type="InterPro" id="IPR036034">
    <property type="entry name" value="PDZ_sf"/>
</dbReference>
<dbReference type="InterPro" id="IPR025926">
    <property type="entry name" value="PDZ-like_dom"/>
</dbReference>
<dbReference type="GO" id="GO:0004252">
    <property type="term" value="F:serine-type endopeptidase activity"/>
    <property type="evidence" value="ECO:0007669"/>
    <property type="project" value="InterPro"/>
</dbReference>
<dbReference type="GeneID" id="302996239"/>
<feature type="chain" id="PRO_5021349253" evidence="4">
    <location>
        <begin position="30"/>
        <end position="487"/>
    </location>
</feature>
<dbReference type="Pfam" id="PF13365">
    <property type="entry name" value="Trypsin_2"/>
    <property type="match status" value="1"/>
</dbReference>
<dbReference type="RefSeq" id="WP_134844174.1">
    <property type="nucleotide sequence ID" value="NZ_SGVY01000043.1"/>
</dbReference>
<dbReference type="EMBL" id="SGVY01000043">
    <property type="protein sequence ID" value="TFH77198.1"/>
    <property type="molecule type" value="Genomic_DNA"/>
</dbReference>
<dbReference type="PRINTS" id="PR00834">
    <property type="entry name" value="PROTEASES2C"/>
</dbReference>
<evidence type="ECO:0000313" key="7">
    <source>
        <dbReference type="Proteomes" id="UP000297872"/>
    </source>
</evidence>
<keyword evidence="4" id="KW-0732">Signal</keyword>
<keyword evidence="3" id="KW-0378">Hydrolase</keyword>
<feature type="signal peptide" evidence="4">
    <location>
        <begin position="1"/>
        <end position="29"/>
    </location>
</feature>
<comment type="similarity">
    <text evidence="1">Belongs to the peptidase S1C family.</text>
</comment>
<reference evidence="6 7" key="1">
    <citation type="submission" date="2019-02" db="EMBL/GenBank/DDBJ databases">
        <title>Draft Genome Sequence of the Prevotella sp. BCRC 81118, Isolated from Human Feces.</title>
        <authorList>
            <person name="Huang C.-H."/>
        </authorList>
    </citation>
    <scope>NUCLEOTIDE SEQUENCE [LARGE SCALE GENOMIC DNA]</scope>
    <source>
        <strain evidence="6 7">BCRC 81118</strain>
    </source>
</reference>
<dbReference type="PANTHER" id="PTHR22939:SF129">
    <property type="entry name" value="SERINE PROTEASE HTRA2, MITOCHONDRIAL"/>
    <property type="match status" value="1"/>
</dbReference>
<dbReference type="SMART" id="SM00228">
    <property type="entry name" value="PDZ"/>
    <property type="match status" value="2"/>
</dbReference>
<dbReference type="InterPro" id="IPR001940">
    <property type="entry name" value="Peptidase_S1C"/>
</dbReference>
<name>A0A4Y8V8J1_9BACT</name>
<protein>
    <submittedName>
        <fullName evidence="6">PDZ domain-containing protein</fullName>
    </submittedName>
</protein>
<accession>A0A4Y8V8J1</accession>
<dbReference type="Proteomes" id="UP000297872">
    <property type="component" value="Unassembled WGS sequence"/>
</dbReference>
<dbReference type="PANTHER" id="PTHR22939">
    <property type="entry name" value="SERINE PROTEASE FAMILY S1C HTRA-RELATED"/>
    <property type="match status" value="1"/>
</dbReference>
<dbReference type="OrthoDB" id="9758917at2"/>
<evidence type="ECO:0000259" key="5">
    <source>
        <dbReference type="PROSITE" id="PS50106"/>
    </source>
</evidence>
<dbReference type="Pfam" id="PF13180">
    <property type="entry name" value="PDZ_2"/>
    <property type="match status" value="1"/>
</dbReference>